<protein>
    <submittedName>
        <fullName evidence="1">Uncharacterized protein</fullName>
    </submittedName>
</protein>
<proteinExistence type="predicted"/>
<dbReference type="EMBL" id="LYPB01000092">
    <property type="protein sequence ID" value="OAS13789.1"/>
    <property type="molecule type" value="Genomic_DNA"/>
</dbReference>
<dbReference type="AlphaFoldDB" id="A0A197ZX96"/>
<organism evidence="1 2">
    <name type="scientific">Paenibacillus oryzisoli</name>
    <dbReference type="NCBI Taxonomy" id="1850517"/>
    <lineage>
        <taxon>Bacteria</taxon>
        <taxon>Bacillati</taxon>
        <taxon>Bacillota</taxon>
        <taxon>Bacilli</taxon>
        <taxon>Bacillales</taxon>
        <taxon>Paenibacillaceae</taxon>
        <taxon>Paenibacillus</taxon>
    </lineage>
</organism>
<sequence length="64" mass="7325">MKTIYENYRGFKINKDNSTYNAIHADHIVFTQSPLSQILDSIDHYIEVMEGSDSQGDLSSFPQN</sequence>
<gene>
    <name evidence="1" type="ORF">A8708_25465</name>
</gene>
<accession>A0A197ZX96</accession>
<keyword evidence="2" id="KW-1185">Reference proteome</keyword>
<evidence type="ECO:0000313" key="2">
    <source>
        <dbReference type="Proteomes" id="UP000078454"/>
    </source>
</evidence>
<dbReference type="Proteomes" id="UP000078454">
    <property type="component" value="Unassembled WGS sequence"/>
</dbReference>
<dbReference type="OrthoDB" id="2626782at2"/>
<name>A0A197ZX96_9BACL</name>
<reference evidence="1 2" key="1">
    <citation type="submission" date="2016-05" db="EMBL/GenBank/DDBJ databases">
        <title>Paenibacillus sp. 1ZS3-15 nov., isolated from the rhizosphere soil.</title>
        <authorList>
            <person name="Zhang X.X."/>
            <person name="Zhang J."/>
        </authorList>
    </citation>
    <scope>NUCLEOTIDE SEQUENCE [LARGE SCALE GENOMIC DNA]</scope>
    <source>
        <strain evidence="1 2">1ZS3-15</strain>
    </source>
</reference>
<comment type="caution">
    <text evidence="1">The sequence shown here is derived from an EMBL/GenBank/DDBJ whole genome shotgun (WGS) entry which is preliminary data.</text>
</comment>
<evidence type="ECO:0000313" key="1">
    <source>
        <dbReference type="EMBL" id="OAS13789.1"/>
    </source>
</evidence>
<dbReference type="RefSeq" id="WP_068670964.1">
    <property type="nucleotide sequence ID" value="NZ_LYPB01000092.1"/>
</dbReference>